<proteinExistence type="inferred from homology"/>
<feature type="transmembrane region" description="Helical" evidence="10">
    <location>
        <begin position="515"/>
        <end position="539"/>
    </location>
</feature>
<keyword evidence="6 10" id="KW-1133">Transmembrane helix</keyword>
<keyword evidence="13" id="KW-1185">Reference proteome</keyword>
<evidence type="ECO:0000256" key="8">
    <source>
        <dbReference type="ARBA" id="ARBA00024362"/>
    </source>
</evidence>
<feature type="transmembrane region" description="Helical" evidence="10">
    <location>
        <begin position="297"/>
        <end position="318"/>
    </location>
</feature>
<organism evidence="12 13">
    <name type="scientific">Riccia fluitans</name>
    <dbReference type="NCBI Taxonomy" id="41844"/>
    <lineage>
        <taxon>Eukaryota</taxon>
        <taxon>Viridiplantae</taxon>
        <taxon>Streptophyta</taxon>
        <taxon>Embryophyta</taxon>
        <taxon>Marchantiophyta</taxon>
        <taxon>Marchantiopsida</taxon>
        <taxon>Marchantiidae</taxon>
        <taxon>Marchantiales</taxon>
        <taxon>Ricciaceae</taxon>
        <taxon>Riccia</taxon>
    </lineage>
</organism>
<keyword evidence="5" id="KW-0809">Transit peptide</keyword>
<keyword evidence="4 10" id="KW-0812">Transmembrane</keyword>
<evidence type="ECO:0000256" key="3">
    <source>
        <dbReference type="ARBA" id="ARBA00022640"/>
    </source>
</evidence>
<dbReference type="Pfam" id="PF07690">
    <property type="entry name" value="MFS_1"/>
    <property type="match status" value="1"/>
</dbReference>
<dbReference type="CDD" id="cd17380">
    <property type="entry name" value="MFS_SLC17A9_like"/>
    <property type="match status" value="1"/>
</dbReference>
<comment type="subcellular location">
    <subcellularLocation>
        <location evidence="1">Plastid</location>
        <location evidence="1">Chloroplast membrane</location>
        <topology evidence="1">Multi-pass membrane protein</topology>
    </subcellularLocation>
</comment>
<evidence type="ECO:0000256" key="5">
    <source>
        <dbReference type="ARBA" id="ARBA00022946"/>
    </source>
</evidence>
<keyword evidence="3" id="KW-0934">Plastid</keyword>
<dbReference type="InterPro" id="IPR011701">
    <property type="entry name" value="MFS"/>
</dbReference>
<protein>
    <recommendedName>
        <fullName evidence="11">Major facilitator superfamily (MFS) profile domain-containing protein</fullName>
    </recommendedName>
</protein>
<feature type="domain" description="Major facilitator superfamily (MFS) profile" evidence="11">
    <location>
        <begin position="142"/>
        <end position="571"/>
    </location>
</feature>
<name>A0ABD1Y0W2_9MARC</name>
<dbReference type="FunFam" id="1.20.1250.20:FF:000213">
    <property type="entry name" value="Probable anion transporter 6, chloroplastic"/>
    <property type="match status" value="1"/>
</dbReference>
<comment type="caution">
    <text evidence="12">The sequence shown here is derived from an EMBL/GenBank/DDBJ whole genome shotgun (WGS) entry which is preliminary data.</text>
</comment>
<evidence type="ECO:0000256" key="10">
    <source>
        <dbReference type="SAM" id="Phobius"/>
    </source>
</evidence>
<feature type="transmembrane region" description="Helical" evidence="10">
    <location>
        <begin position="480"/>
        <end position="503"/>
    </location>
</feature>
<reference evidence="12 13" key="1">
    <citation type="submission" date="2024-09" db="EMBL/GenBank/DDBJ databases">
        <title>Chromosome-scale assembly of Riccia fluitans.</title>
        <authorList>
            <person name="Paukszto L."/>
            <person name="Sawicki J."/>
            <person name="Karawczyk K."/>
            <person name="Piernik-Szablinska J."/>
            <person name="Szczecinska M."/>
            <person name="Mazdziarz M."/>
        </authorList>
    </citation>
    <scope>NUCLEOTIDE SEQUENCE [LARGE SCALE GENOMIC DNA]</scope>
    <source>
        <strain evidence="12">Rf_01</strain>
        <tissue evidence="12">Aerial parts of the thallus</tissue>
    </source>
</reference>
<feature type="transmembrane region" description="Helical" evidence="10">
    <location>
        <begin position="545"/>
        <end position="567"/>
    </location>
</feature>
<dbReference type="Proteomes" id="UP001605036">
    <property type="component" value="Unassembled WGS sequence"/>
</dbReference>
<dbReference type="InterPro" id="IPR044777">
    <property type="entry name" value="SLC17A9-like"/>
</dbReference>
<gene>
    <name evidence="12" type="ORF">R1flu_000603</name>
</gene>
<dbReference type="GO" id="GO:0031969">
    <property type="term" value="C:chloroplast membrane"/>
    <property type="evidence" value="ECO:0007669"/>
    <property type="project" value="UniProtKB-SubCell"/>
</dbReference>
<dbReference type="FunFam" id="1.20.1250.20:FF:000272">
    <property type="entry name" value="Probable anion transporter 6, chloroplastic"/>
    <property type="match status" value="1"/>
</dbReference>
<feature type="transmembrane region" description="Helical" evidence="10">
    <location>
        <begin position="213"/>
        <end position="240"/>
    </location>
</feature>
<feature type="transmembrane region" description="Helical" evidence="10">
    <location>
        <begin position="456"/>
        <end position="474"/>
    </location>
</feature>
<dbReference type="GO" id="GO:0005315">
    <property type="term" value="F:phosphate transmembrane transporter activity"/>
    <property type="evidence" value="ECO:0007669"/>
    <property type="project" value="UniProtKB-ARBA"/>
</dbReference>
<evidence type="ECO:0000256" key="6">
    <source>
        <dbReference type="ARBA" id="ARBA00022989"/>
    </source>
</evidence>
<dbReference type="AlphaFoldDB" id="A0ABD1Y0W2"/>
<evidence type="ECO:0000259" key="11">
    <source>
        <dbReference type="PROSITE" id="PS50850"/>
    </source>
</evidence>
<evidence type="ECO:0000256" key="1">
    <source>
        <dbReference type="ARBA" id="ARBA00004508"/>
    </source>
</evidence>
<feature type="transmembrane region" description="Helical" evidence="10">
    <location>
        <begin position="267"/>
        <end position="290"/>
    </location>
</feature>
<accession>A0ABD1Y0W2</accession>
<dbReference type="PROSITE" id="PS50850">
    <property type="entry name" value="MFS"/>
    <property type="match status" value="1"/>
</dbReference>
<feature type="region of interest" description="Disordered" evidence="9">
    <location>
        <begin position="89"/>
        <end position="109"/>
    </location>
</feature>
<keyword evidence="7 10" id="KW-0472">Membrane</keyword>
<dbReference type="InterPro" id="IPR050382">
    <property type="entry name" value="MFS_Na/Anion_cotransporter"/>
</dbReference>
<dbReference type="SUPFAM" id="SSF103473">
    <property type="entry name" value="MFS general substrate transporter"/>
    <property type="match status" value="1"/>
</dbReference>
<dbReference type="EMBL" id="JBHFFA010000006">
    <property type="protein sequence ID" value="KAL2620398.1"/>
    <property type="molecule type" value="Genomic_DNA"/>
</dbReference>
<dbReference type="Gene3D" id="1.20.1250.20">
    <property type="entry name" value="MFS general substrate transporter like domains"/>
    <property type="match status" value="2"/>
</dbReference>
<feature type="region of interest" description="Disordered" evidence="9">
    <location>
        <begin position="321"/>
        <end position="344"/>
    </location>
</feature>
<comment type="similarity">
    <text evidence="8">Belongs to the major facilitator superfamily. Sodium/anion cotransporter (TC 2.A.1.14) family.</text>
</comment>
<dbReference type="PANTHER" id="PTHR11662">
    <property type="entry name" value="SOLUTE CARRIER FAMILY 17"/>
    <property type="match status" value="1"/>
</dbReference>
<evidence type="ECO:0000313" key="12">
    <source>
        <dbReference type="EMBL" id="KAL2620398.1"/>
    </source>
</evidence>
<evidence type="ECO:0000256" key="4">
    <source>
        <dbReference type="ARBA" id="ARBA00022692"/>
    </source>
</evidence>
<evidence type="ECO:0000256" key="2">
    <source>
        <dbReference type="ARBA" id="ARBA00022528"/>
    </source>
</evidence>
<keyword evidence="2" id="KW-0150">Chloroplast</keyword>
<dbReference type="InterPro" id="IPR020846">
    <property type="entry name" value="MFS_dom"/>
</dbReference>
<dbReference type="InterPro" id="IPR036259">
    <property type="entry name" value="MFS_trans_sf"/>
</dbReference>
<evidence type="ECO:0000256" key="7">
    <source>
        <dbReference type="ARBA" id="ARBA00023136"/>
    </source>
</evidence>
<sequence length="575" mass="61858">MASSGILLSGRLALPSSNSFEGKDLRSSTGLQSGLVLNAGVGKDGNYYPKGLRRRQGARLSSLFSFRRGRDVRRIETLRALPRNVELGNASLQDGDEKEEDSSQATVDSSYVEVHRQPEDLSAVLETSPSKFWTRIPQRYKLIVTTSLAFVVCNMDKVNMSVAIIPMSHQLGWSASIAGLVQSSFFWGYCISQLPGGFLAGRFSGKKVLRIGVLVWSVATAAVPLTTTFLPGLLLCRLLVGLGEGVSPSAAIDLIARTMPITERARAVSFVFGGLNVGSVLGLLLAPAIIRLFNWEVVFYLFGIIGIVWCFAFDTAAAEEKPNGVSLPGNREEEKENSSLNGNAVHKPAFPEGTATSDPHSASFDISDKAIPWGAFFKEPALWAMMYAHFCGNWGHYNLLSWFPTYFSEELNLDLTNAALVSILPPLGSVVVAGLASSLADHLISRGVDTTMVRKLCQSIAFISPAVCMTVASFCPDLPPWLIAGILTAGSSLSTFTLAGLYCTHQDISPKYASILLGITNTVGAIPGIVGVAATGYVLDQTKSWTLALFAPSIFFYVSGALVWNIFASSKPKEF</sequence>
<dbReference type="PANTHER" id="PTHR11662:SF243">
    <property type="entry name" value="ANION TRANSPORTER 6, CHLOROPLASTIC-RELATED"/>
    <property type="match status" value="1"/>
</dbReference>
<evidence type="ECO:0000256" key="9">
    <source>
        <dbReference type="SAM" id="MobiDB-lite"/>
    </source>
</evidence>
<evidence type="ECO:0000313" key="13">
    <source>
        <dbReference type="Proteomes" id="UP001605036"/>
    </source>
</evidence>